<dbReference type="EMBL" id="JAPWIJ010000005">
    <property type="protein sequence ID" value="MCZ4519353.1"/>
    <property type="molecule type" value="Genomic_DNA"/>
</dbReference>
<accession>A0ABT4MED8</accession>
<dbReference type="InterPro" id="IPR050109">
    <property type="entry name" value="HTH-type_TetR-like_transc_reg"/>
</dbReference>
<dbReference type="PROSITE" id="PS50977">
    <property type="entry name" value="HTH_TETR_2"/>
    <property type="match status" value="1"/>
</dbReference>
<dbReference type="PRINTS" id="PR00455">
    <property type="entry name" value="HTHTETR"/>
</dbReference>
<dbReference type="InterPro" id="IPR009057">
    <property type="entry name" value="Homeodomain-like_sf"/>
</dbReference>
<evidence type="ECO:0000256" key="3">
    <source>
        <dbReference type="ARBA" id="ARBA00023163"/>
    </source>
</evidence>
<sequence>MSPGKPTGAAVFSSTVTHSIVEAVLDEFSEAGYGRLSMERVAKRARVGKSALYRRWPSKEEMVIAVLSEFSVGVSEAPDTGTFRGDLRATLGQFVDWIDDPRFSKILPDLVAESARNHRLGELHTQMIGTPRRERAVQIFERAVARGELPEDMDVELALDLVAGPLYWRSTVRGADVDSAYLDHLTDVIVAALTGSRGLRPTPTPVIEPL</sequence>
<proteinExistence type="predicted"/>
<evidence type="ECO:0000259" key="5">
    <source>
        <dbReference type="PROSITE" id="PS50977"/>
    </source>
</evidence>
<dbReference type="Pfam" id="PF00440">
    <property type="entry name" value="TetR_N"/>
    <property type="match status" value="1"/>
</dbReference>
<reference evidence="6" key="1">
    <citation type="submission" date="2022-12" db="EMBL/GenBank/DDBJ databases">
        <authorList>
            <person name="Krivoruchko A.V."/>
            <person name="Elkin A."/>
        </authorList>
    </citation>
    <scope>NUCLEOTIDE SEQUENCE</scope>
    <source>
        <strain evidence="6">IEGM 1391</strain>
    </source>
</reference>
<protein>
    <submittedName>
        <fullName evidence="6">TetR/AcrR family transcriptional regulator</fullName>
    </submittedName>
</protein>
<evidence type="ECO:0000313" key="6">
    <source>
        <dbReference type="EMBL" id="MCZ4519353.1"/>
    </source>
</evidence>
<keyword evidence="1" id="KW-0805">Transcription regulation</keyword>
<evidence type="ECO:0000313" key="7">
    <source>
        <dbReference type="Proteomes" id="UP001081071"/>
    </source>
</evidence>
<organism evidence="6 7">
    <name type="scientific">Rhodococcus ruber</name>
    <dbReference type="NCBI Taxonomy" id="1830"/>
    <lineage>
        <taxon>Bacteria</taxon>
        <taxon>Bacillati</taxon>
        <taxon>Actinomycetota</taxon>
        <taxon>Actinomycetes</taxon>
        <taxon>Mycobacteriales</taxon>
        <taxon>Nocardiaceae</taxon>
        <taxon>Rhodococcus</taxon>
    </lineage>
</organism>
<keyword evidence="7" id="KW-1185">Reference proteome</keyword>
<dbReference type="PANTHER" id="PTHR30055:SF148">
    <property type="entry name" value="TETR-FAMILY TRANSCRIPTIONAL REGULATOR"/>
    <property type="match status" value="1"/>
</dbReference>
<evidence type="ECO:0000256" key="4">
    <source>
        <dbReference type="PROSITE-ProRule" id="PRU00335"/>
    </source>
</evidence>
<keyword evidence="2 4" id="KW-0238">DNA-binding</keyword>
<dbReference type="InterPro" id="IPR011075">
    <property type="entry name" value="TetR_C"/>
</dbReference>
<feature type="domain" description="HTH tetR-type" evidence="5">
    <location>
        <begin position="14"/>
        <end position="74"/>
    </location>
</feature>
<evidence type="ECO:0000256" key="1">
    <source>
        <dbReference type="ARBA" id="ARBA00023015"/>
    </source>
</evidence>
<gene>
    <name evidence="6" type="ORF">O4220_12580</name>
</gene>
<dbReference type="SUPFAM" id="SSF48498">
    <property type="entry name" value="Tetracyclin repressor-like, C-terminal domain"/>
    <property type="match status" value="1"/>
</dbReference>
<feature type="DNA-binding region" description="H-T-H motif" evidence="4">
    <location>
        <begin position="37"/>
        <end position="56"/>
    </location>
</feature>
<dbReference type="Pfam" id="PF16859">
    <property type="entry name" value="TetR_C_11"/>
    <property type="match status" value="1"/>
</dbReference>
<dbReference type="SUPFAM" id="SSF46689">
    <property type="entry name" value="Homeodomain-like"/>
    <property type="match status" value="1"/>
</dbReference>
<dbReference type="InterPro" id="IPR001647">
    <property type="entry name" value="HTH_TetR"/>
</dbReference>
<dbReference type="InterPro" id="IPR036271">
    <property type="entry name" value="Tet_transcr_reg_TetR-rel_C_sf"/>
</dbReference>
<dbReference type="Gene3D" id="1.10.357.10">
    <property type="entry name" value="Tetracycline Repressor, domain 2"/>
    <property type="match status" value="1"/>
</dbReference>
<name>A0ABT4MED8_9NOCA</name>
<evidence type="ECO:0000256" key="2">
    <source>
        <dbReference type="ARBA" id="ARBA00023125"/>
    </source>
</evidence>
<dbReference type="PANTHER" id="PTHR30055">
    <property type="entry name" value="HTH-TYPE TRANSCRIPTIONAL REGULATOR RUTR"/>
    <property type="match status" value="1"/>
</dbReference>
<dbReference type="RefSeq" id="WP_269604675.1">
    <property type="nucleotide sequence ID" value="NZ_JAPWIJ010000005.1"/>
</dbReference>
<comment type="caution">
    <text evidence="6">The sequence shown here is derived from an EMBL/GenBank/DDBJ whole genome shotgun (WGS) entry which is preliminary data.</text>
</comment>
<keyword evidence="3" id="KW-0804">Transcription</keyword>
<dbReference type="Proteomes" id="UP001081071">
    <property type="component" value="Unassembled WGS sequence"/>
</dbReference>
<dbReference type="Gene3D" id="1.10.10.60">
    <property type="entry name" value="Homeodomain-like"/>
    <property type="match status" value="1"/>
</dbReference>